<name>A0A2M6WUI4_9BACT</name>
<proteinExistence type="predicted"/>
<protein>
    <recommendedName>
        <fullName evidence="4">Type II secretion system protein J</fullName>
    </recommendedName>
</protein>
<feature type="transmembrane region" description="Helical" evidence="1">
    <location>
        <begin position="12"/>
        <end position="37"/>
    </location>
</feature>
<evidence type="ECO:0000313" key="2">
    <source>
        <dbReference type="EMBL" id="PIT96447.1"/>
    </source>
</evidence>
<dbReference type="Proteomes" id="UP000228533">
    <property type="component" value="Unassembled WGS sequence"/>
</dbReference>
<keyword evidence="1" id="KW-0812">Transmembrane</keyword>
<dbReference type="EMBL" id="PFAM01000004">
    <property type="protein sequence ID" value="PIT96447.1"/>
    <property type="molecule type" value="Genomic_DNA"/>
</dbReference>
<evidence type="ECO:0000256" key="1">
    <source>
        <dbReference type="SAM" id="Phobius"/>
    </source>
</evidence>
<evidence type="ECO:0008006" key="4">
    <source>
        <dbReference type="Google" id="ProtNLM"/>
    </source>
</evidence>
<gene>
    <name evidence="2" type="ORF">COT94_00600</name>
</gene>
<organism evidence="2 3">
    <name type="scientific">Candidatus Falkowbacteria bacterium CG10_big_fil_rev_8_21_14_0_10_37_14</name>
    <dbReference type="NCBI Taxonomy" id="1974561"/>
    <lineage>
        <taxon>Bacteria</taxon>
        <taxon>Candidatus Falkowiibacteriota</taxon>
    </lineage>
</organism>
<reference evidence="3" key="1">
    <citation type="submission" date="2017-09" db="EMBL/GenBank/DDBJ databases">
        <title>Depth-based differentiation of microbial function through sediment-hosted aquifers and enrichment of novel symbionts in the deep terrestrial subsurface.</title>
        <authorList>
            <person name="Probst A.J."/>
            <person name="Ladd B."/>
            <person name="Jarett J.K."/>
            <person name="Geller-Mcgrath D.E."/>
            <person name="Sieber C.M.K."/>
            <person name="Emerson J.B."/>
            <person name="Anantharaman K."/>
            <person name="Thomas B.C."/>
            <person name="Malmstrom R."/>
            <person name="Stieglmeier M."/>
            <person name="Klingl A."/>
            <person name="Woyke T."/>
            <person name="Ryan C.M."/>
            <person name="Banfield J.F."/>
        </authorList>
    </citation>
    <scope>NUCLEOTIDE SEQUENCE [LARGE SCALE GENOMIC DNA]</scope>
</reference>
<dbReference type="AlphaFoldDB" id="A0A2M6WUI4"/>
<keyword evidence="1" id="KW-1133">Transmembrane helix</keyword>
<accession>A0A2M6WUI4</accession>
<dbReference type="InterPro" id="IPR045584">
    <property type="entry name" value="Pilin-like"/>
</dbReference>
<sequence length="226" mass="25860">MRKSIKFKAITLIELTIALAVFSVVMLIAIESFMSILRVSRELVYKQAVQDHAEFLFESMSREIRTAKPNYDDSGCGSFVDNQASKCVGQNFNNNYYCQYTNGSNTDLVFINSSGECVRYFLETDSQNNNLSRLKVERCLPITNNLSLCDSSNSNRPLRQAWVTPINLGVELLNFEVTDFINYTALGDRTRKPPSVAFYLKLNSQLWDTPIVDYYNFVTARNIEQF</sequence>
<comment type="caution">
    <text evidence="2">The sequence shown here is derived from an EMBL/GenBank/DDBJ whole genome shotgun (WGS) entry which is preliminary data.</text>
</comment>
<evidence type="ECO:0000313" key="3">
    <source>
        <dbReference type="Proteomes" id="UP000228533"/>
    </source>
</evidence>
<dbReference type="SUPFAM" id="SSF54523">
    <property type="entry name" value="Pili subunits"/>
    <property type="match status" value="1"/>
</dbReference>
<keyword evidence="1" id="KW-0472">Membrane</keyword>